<evidence type="ECO:0000256" key="4">
    <source>
        <dbReference type="ARBA" id="ARBA00022475"/>
    </source>
</evidence>
<dbReference type="WBParaSite" id="ASIM_0001717601-mRNA-1">
    <property type="protein sequence ID" value="ASIM_0001717601-mRNA-1"/>
    <property type="gene ID" value="ASIM_0001717601"/>
</dbReference>
<feature type="transmembrane region" description="Helical" evidence="7">
    <location>
        <begin position="175"/>
        <end position="195"/>
    </location>
</feature>
<evidence type="ECO:0000256" key="6">
    <source>
        <dbReference type="ARBA" id="ARBA00023303"/>
    </source>
</evidence>
<dbReference type="PANTHER" id="PTHR18945">
    <property type="entry name" value="NEUROTRANSMITTER GATED ION CHANNEL"/>
    <property type="match status" value="1"/>
</dbReference>
<keyword evidence="7" id="KW-0812">Transmembrane</keyword>
<keyword evidence="5" id="KW-0406">Ion transport</keyword>
<organism evidence="9">
    <name type="scientific">Anisakis simplex</name>
    <name type="common">Herring worm</name>
    <dbReference type="NCBI Taxonomy" id="6269"/>
    <lineage>
        <taxon>Eukaryota</taxon>
        <taxon>Metazoa</taxon>
        <taxon>Ecdysozoa</taxon>
        <taxon>Nematoda</taxon>
        <taxon>Chromadorea</taxon>
        <taxon>Rhabditida</taxon>
        <taxon>Spirurina</taxon>
        <taxon>Ascaridomorpha</taxon>
        <taxon>Ascaridoidea</taxon>
        <taxon>Anisakidae</taxon>
        <taxon>Anisakis</taxon>
        <taxon>Anisakis simplex complex</taxon>
    </lineage>
</organism>
<dbReference type="InterPro" id="IPR006201">
    <property type="entry name" value="Neur_channel"/>
</dbReference>
<dbReference type="SUPFAM" id="SSF63712">
    <property type="entry name" value="Nicotinic receptor ligand binding domain-like"/>
    <property type="match status" value="1"/>
</dbReference>
<keyword evidence="3" id="KW-0813">Transport</keyword>
<comment type="subcellular location">
    <subcellularLocation>
        <location evidence="2">Cell membrane</location>
    </subcellularLocation>
    <subcellularLocation>
        <location evidence="1">Membrane</location>
        <topology evidence="1">Multi-pass membrane protein</topology>
    </subcellularLocation>
</comment>
<dbReference type="InterPro" id="IPR006029">
    <property type="entry name" value="Neurotrans-gated_channel_TM"/>
</dbReference>
<accession>A0A0M3K885</accession>
<dbReference type="InterPro" id="IPR036719">
    <property type="entry name" value="Neuro-gated_channel_TM_sf"/>
</dbReference>
<dbReference type="PRINTS" id="PR00253">
    <property type="entry name" value="GABAARECEPTR"/>
</dbReference>
<keyword evidence="6" id="KW-0407">Ion channel</keyword>
<keyword evidence="4" id="KW-1003">Cell membrane</keyword>
<dbReference type="Pfam" id="PF02932">
    <property type="entry name" value="Neur_chan_memb"/>
    <property type="match status" value="1"/>
</dbReference>
<dbReference type="InterPro" id="IPR036734">
    <property type="entry name" value="Neur_chan_lig-bd_sf"/>
</dbReference>
<dbReference type="AlphaFoldDB" id="A0A0M3K885"/>
<dbReference type="FunFam" id="1.20.58.390:FF:000039">
    <property type="entry name" value="Ligand-Gated ion Channel"/>
    <property type="match status" value="1"/>
</dbReference>
<feature type="transmembrane region" description="Helical" evidence="7">
    <location>
        <begin position="121"/>
        <end position="145"/>
    </location>
</feature>
<dbReference type="InterPro" id="IPR038050">
    <property type="entry name" value="Neuro_actylchol_rec"/>
</dbReference>
<sequence>LYVNEFWEDPALDYEQLYPCNRNLSFDHSMQESIWIPNTCFINSKRALIHSSPFRNVFFMIFPNGYIPTYLTIFISWIPFYLGPKAIPARTMIGVNALLAMTFQFGNIIRNLPRVSYIKAIDVWVLSGMTFVFASLIELAMIGFMGRNEERSIVTLKQLHKKRRTPKWDTEKLDLYSRIVFPIVYAVFNIVYWGYYMGGMFLKN</sequence>
<proteinExistence type="predicted"/>
<dbReference type="GO" id="GO:0004888">
    <property type="term" value="F:transmembrane signaling receptor activity"/>
    <property type="evidence" value="ECO:0007669"/>
    <property type="project" value="InterPro"/>
</dbReference>
<evidence type="ECO:0000313" key="9">
    <source>
        <dbReference type="WBParaSite" id="ASIM_0001717601-mRNA-1"/>
    </source>
</evidence>
<evidence type="ECO:0000256" key="2">
    <source>
        <dbReference type="ARBA" id="ARBA00004236"/>
    </source>
</evidence>
<name>A0A0M3K885_ANISI</name>
<feature type="transmembrane region" description="Helical" evidence="7">
    <location>
        <begin position="57"/>
        <end position="81"/>
    </location>
</feature>
<dbReference type="CDD" id="cd19049">
    <property type="entry name" value="LGIC_TM_anion"/>
    <property type="match status" value="1"/>
</dbReference>
<evidence type="ECO:0000256" key="1">
    <source>
        <dbReference type="ARBA" id="ARBA00004141"/>
    </source>
</evidence>
<keyword evidence="7" id="KW-1133">Transmembrane helix</keyword>
<dbReference type="InterPro" id="IPR006028">
    <property type="entry name" value="GABAA/Glycine_rcpt"/>
</dbReference>
<evidence type="ECO:0000256" key="7">
    <source>
        <dbReference type="SAM" id="Phobius"/>
    </source>
</evidence>
<evidence type="ECO:0000259" key="8">
    <source>
        <dbReference type="Pfam" id="PF02932"/>
    </source>
</evidence>
<dbReference type="Gene3D" id="1.20.58.390">
    <property type="entry name" value="Neurotransmitter-gated ion-channel transmembrane domain"/>
    <property type="match status" value="1"/>
</dbReference>
<evidence type="ECO:0000256" key="3">
    <source>
        <dbReference type="ARBA" id="ARBA00022448"/>
    </source>
</evidence>
<dbReference type="SUPFAM" id="SSF90112">
    <property type="entry name" value="Neurotransmitter-gated ion-channel transmembrane pore"/>
    <property type="match status" value="1"/>
</dbReference>
<reference evidence="9" key="1">
    <citation type="submission" date="2017-02" db="UniProtKB">
        <authorList>
            <consortium name="WormBaseParasite"/>
        </authorList>
    </citation>
    <scope>IDENTIFICATION</scope>
</reference>
<keyword evidence="7" id="KW-0472">Membrane</keyword>
<feature type="transmembrane region" description="Helical" evidence="7">
    <location>
        <begin position="87"/>
        <end position="109"/>
    </location>
</feature>
<dbReference type="GO" id="GO:0005886">
    <property type="term" value="C:plasma membrane"/>
    <property type="evidence" value="ECO:0007669"/>
    <property type="project" value="UniProtKB-SubCell"/>
</dbReference>
<evidence type="ECO:0000256" key="5">
    <source>
        <dbReference type="ARBA" id="ARBA00023065"/>
    </source>
</evidence>
<protein>
    <submittedName>
        <fullName evidence="9">Neur_chan_memb domain-containing protein</fullName>
    </submittedName>
</protein>
<feature type="domain" description="Neurotransmitter-gated ion-channel transmembrane" evidence="8">
    <location>
        <begin position="66"/>
        <end position="147"/>
    </location>
</feature>
<dbReference type="GO" id="GO:0005230">
    <property type="term" value="F:extracellular ligand-gated monoatomic ion channel activity"/>
    <property type="evidence" value="ECO:0007669"/>
    <property type="project" value="InterPro"/>
</dbReference>